<dbReference type="InterPro" id="IPR048263">
    <property type="entry name" value="Arb2"/>
</dbReference>
<evidence type="ECO:0000259" key="2">
    <source>
        <dbReference type="Pfam" id="PF22749"/>
    </source>
</evidence>
<name>A0A6G1FWG7_9PEZI</name>
<sequence>MFRLMEDGLPKDPEFPANLKELGYYITEDDKIRKIDKPDEKFQFYITDIWRWNEVQREAMHKCIRLEVERRLLGLCIRKLYMYPFDANKIPSVEKPDGPHVAIYATDPEKLRLKKRVLILVNDQLQDFGVLAYRILCGEGGINKGSVAGVVQELIRRSKQFYCKKDGKSKAGEIFDETEPDPIDSANGEKPGGTKTATAADEDDGIPGIVILNPGGRLYSFQMKENMSQQSWMARRRSSAVHPAHNIDEEYNLVEGHKTVQDHISSVFKQVVADPTFVANGAEVYVVGLYDGADILMDFLKEEYLDYVGQLSGMALINPSEVCCSEIEEINLATFLARRTRSWVRDDEILDTPLSIPPNSISQPKSVVDSDAALVRGRNIDGNSSKEKIDALETGRVFWTEIMNKEQRLSDNSADQTENIVSYLNALNSTGLGENAVFDSSESSAGSPPTQAQEAAAAQVAAFRSENFPSGAIHPPAEGVHVQDFADMNDSEETLTDTTPTISPPYNTPASHWTLTTATPNATSRRNTFSSPGRACGTLHPSASMVSISSSSGAIESSAFPMLSAGPNHEVAECVFPSLLGRVISFFEDISLTKPQPSTYRNPGFVIPDRVAKRLEEMATRANDETYHDASEALSSEEGDAGGTDGNDDDTPLHMEFRESDANHGKARLNEEDDELADQTSYATRLEDYVRRNEGLVSFAIGVEGTGEGHSPPDTHPVLPIRSSACPSSAGPSGSASHRRGSGGPLLNVGDRRMGIGGAGPTHGGKPSQVPPTDQSEASLDNEDEKAVFKGLGGGLTVPTGSPEKSSSGATATSSGSKNKEEEKEEEKEEDKEDDKDDDKEEMVMIAGAKVPKSLIEAAGLSGTPARGEVVDKEID</sequence>
<reference evidence="5" key="2">
    <citation type="submission" date="2020-04" db="EMBL/GenBank/DDBJ databases">
        <authorList>
            <consortium name="NCBI Genome Project"/>
        </authorList>
    </citation>
    <scope>NUCLEOTIDE SEQUENCE</scope>
    <source>
        <strain evidence="5">CBS 781.70</strain>
    </source>
</reference>
<evidence type="ECO:0000256" key="1">
    <source>
        <dbReference type="SAM" id="MobiDB-lite"/>
    </source>
</evidence>
<evidence type="ECO:0000313" key="4">
    <source>
        <dbReference type="Proteomes" id="UP000504638"/>
    </source>
</evidence>
<feature type="region of interest" description="Disordered" evidence="1">
    <location>
        <begin position="703"/>
        <end position="843"/>
    </location>
</feature>
<feature type="compositionally biased region" description="Low complexity" evidence="1">
    <location>
        <begin position="805"/>
        <end position="817"/>
    </location>
</feature>
<feature type="region of interest" description="Disordered" evidence="1">
    <location>
        <begin position="493"/>
        <end position="512"/>
    </location>
</feature>
<feature type="region of interest" description="Disordered" evidence="1">
    <location>
        <begin position="172"/>
        <end position="200"/>
    </location>
</feature>
<feature type="region of interest" description="Disordered" evidence="1">
    <location>
        <begin position="621"/>
        <end position="652"/>
    </location>
</feature>
<dbReference type="EMBL" id="ML975169">
    <property type="protein sequence ID" value="KAF1809969.1"/>
    <property type="molecule type" value="Genomic_DNA"/>
</dbReference>
<evidence type="ECO:0000313" key="5">
    <source>
        <dbReference type="RefSeq" id="XP_033531600.1"/>
    </source>
</evidence>
<feature type="compositionally biased region" description="Acidic residues" evidence="1">
    <location>
        <begin position="635"/>
        <end position="650"/>
    </location>
</feature>
<dbReference type="PANTHER" id="PTHR21357:SF4">
    <property type="entry name" value="FAM172 FAMILY PROTEIN HOMOLOG CG10038"/>
    <property type="match status" value="1"/>
</dbReference>
<feature type="compositionally biased region" description="Low complexity" evidence="1">
    <location>
        <begin position="722"/>
        <end position="736"/>
    </location>
</feature>
<dbReference type="InterPro" id="IPR053858">
    <property type="entry name" value="Arb2_dom"/>
</dbReference>
<feature type="compositionally biased region" description="Acidic residues" evidence="1">
    <location>
        <begin position="823"/>
        <end position="841"/>
    </location>
</feature>
<feature type="compositionally biased region" description="Basic and acidic residues" evidence="1">
    <location>
        <begin position="621"/>
        <end position="631"/>
    </location>
</feature>
<keyword evidence="4" id="KW-1185">Reference proteome</keyword>
<dbReference type="Pfam" id="PF22749">
    <property type="entry name" value="Arb2"/>
    <property type="match status" value="2"/>
</dbReference>
<dbReference type="GeneID" id="54414454"/>
<feature type="domain" description="Arb2" evidence="2">
    <location>
        <begin position="207"/>
        <end position="348"/>
    </location>
</feature>
<dbReference type="Proteomes" id="UP000504638">
    <property type="component" value="Unplaced"/>
</dbReference>
<organism evidence="3">
    <name type="scientific">Eremomyces bilateralis CBS 781.70</name>
    <dbReference type="NCBI Taxonomy" id="1392243"/>
    <lineage>
        <taxon>Eukaryota</taxon>
        <taxon>Fungi</taxon>
        <taxon>Dikarya</taxon>
        <taxon>Ascomycota</taxon>
        <taxon>Pezizomycotina</taxon>
        <taxon>Dothideomycetes</taxon>
        <taxon>Dothideomycetes incertae sedis</taxon>
        <taxon>Eremomycetales</taxon>
        <taxon>Eremomycetaceae</taxon>
        <taxon>Eremomyces</taxon>
    </lineage>
</organism>
<proteinExistence type="predicted"/>
<evidence type="ECO:0000313" key="3">
    <source>
        <dbReference type="EMBL" id="KAF1809969.1"/>
    </source>
</evidence>
<dbReference type="AlphaFoldDB" id="A0A6G1FWG7"/>
<dbReference type="GO" id="GO:0031048">
    <property type="term" value="P:regulatory ncRNA-mediated heterochromatin formation"/>
    <property type="evidence" value="ECO:0007669"/>
    <property type="project" value="TreeGrafter"/>
</dbReference>
<reference evidence="5" key="3">
    <citation type="submission" date="2025-04" db="UniProtKB">
        <authorList>
            <consortium name="RefSeq"/>
        </authorList>
    </citation>
    <scope>IDENTIFICATION</scope>
    <source>
        <strain evidence="5">CBS 781.70</strain>
    </source>
</reference>
<dbReference type="PANTHER" id="PTHR21357">
    <property type="entry name" value="FAM172 FAMILY PROTEIN HOMOLOG CG10038"/>
    <property type="match status" value="1"/>
</dbReference>
<feature type="domain" description="Arb2" evidence="2">
    <location>
        <begin position="15"/>
        <end position="159"/>
    </location>
</feature>
<gene>
    <name evidence="3 5" type="ORF">P152DRAFT_144656</name>
</gene>
<protein>
    <recommendedName>
        <fullName evidence="2">Arb2 domain-containing protein</fullName>
    </recommendedName>
</protein>
<accession>A0A6G1FWG7</accession>
<reference evidence="3 5" key="1">
    <citation type="submission" date="2020-01" db="EMBL/GenBank/DDBJ databases">
        <authorList>
            <consortium name="DOE Joint Genome Institute"/>
            <person name="Haridas S."/>
            <person name="Albert R."/>
            <person name="Binder M."/>
            <person name="Bloem J."/>
            <person name="Labutti K."/>
            <person name="Salamov A."/>
            <person name="Andreopoulos B."/>
            <person name="Baker S.E."/>
            <person name="Barry K."/>
            <person name="Bills G."/>
            <person name="Bluhm B.H."/>
            <person name="Cannon C."/>
            <person name="Castanera R."/>
            <person name="Culley D.E."/>
            <person name="Daum C."/>
            <person name="Ezra D."/>
            <person name="Gonzalez J.B."/>
            <person name="Henrissat B."/>
            <person name="Kuo A."/>
            <person name="Liang C."/>
            <person name="Lipzen A."/>
            <person name="Lutzoni F."/>
            <person name="Magnuson J."/>
            <person name="Mondo S."/>
            <person name="Nolan M."/>
            <person name="Ohm R."/>
            <person name="Pangilinan J."/>
            <person name="Park H.-J."/>
            <person name="Ramirez L."/>
            <person name="Alfaro M."/>
            <person name="Sun H."/>
            <person name="Tritt A."/>
            <person name="Yoshinaga Y."/>
            <person name="Zwiers L.-H."/>
            <person name="Turgeon B.G."/>
            <person name="Goodwin S.B."/>
            <person name="Spatafora J.W."/>
            <person name="Crous P.W."/>
            <person name="Grigoriev I.V."/>
        </authorList>
    </citation>
    <scope>NUCLEOTIDE SEQUENCE</scope>
    <source>
        <strain evidence="3 5">CBS 781.70</strain>
    </source>
</reference>
<dbReference type="RefSeq" id="XP_033531600.1">
    <property type="nucleotide sequence ID" value="XM_033673884.1"/>
</dbReference>
<dbReference type="OrthoDB" id="421951at2759"/>
<dbReference type="GO" id="GO:0005634">
    <property type="term" value="C:nucleus"/>
    <property type="evidence" value="ECO:0007669"/>
    <property type="project" value="TreeGrafter"/>
</dbReference>
<dbReference type="GO" id="GO:0035197">
    <property type="term" value="F:siRNA binding"/>
    <property type="evidence" value="ECO:0007669"/>
    <property type="project" value="TreeGrafter"/>
</dbReference>